<dbReference type="AlphaFoldDB" id="A0A132C2C3"/>
<dbReference type="OrthoDB" id="7870971at2"/>
<name>A0A132C2C3_9RHOB</name>
<accession>A0A132C2C3</accession>
<evidence type="ECO:0008006" key="3">
    <source>
        <dbReference type="Google" id="ProtNLM"/>
    </source>
</evidence>
<keyword evidence="2" id="KW-1185">Reference proteome</keyword>
<reference evidence="1 2" key="1">
    <citation type="submission" date="2015-12" db="EMBL/GenBank/DDBJ databases">
        <title>Genome sequence of the marine Rhodobacteraceae strain O3.65, Candidatus Tritonibacter horizontis.</title>
        <authorList>
            <person name="Poehlein A."/>
            <person name="Giebel H.A."/>
            <person name="Voget S."/>
            <person name="Brinkhoff T."/>
        </authorList>
    </citation>
    <scope>NUCLEOTIDE SEQUENCE [LARGE SCALE GENOMIC DNA]</scope>
    <source>
        <strain evidence="1 2">O3.65</strain>
    </source>
</reference>
<sequence>MTIAHLLEDFGMKMPVEPAGTFSEEVIEDAKLVSFEKGYTAGWDDAIDAKDKEVTRVSATLAGSLEDLSFTYHEAQTQLIDSLDPMFKVLTSVILPDTMAATFGHHIIDQLNDMAKGQINEPMEIVVAAGEGNAVRALLGDEPKVEARVREDANLSSGQAQLRVGKSERELNSEALIEAIRDSIDAFSYQFKEESNYG</sequence>
<evidence type="ECO:0000313" key="2">
    <source>
        <dbReference type="Proteomes" id="UP000068382"/>
    </source>
</evidence>
<comment type="caution">
    <text evidence="1">The sequence shown here is derived from an EMBL/GenBank/DDBJ whole genome shotgun (WGS) entry which is preliminary data.</text>
</comment>
<gene>
    <name evidence="1" type="ORF">TRIHO_01040</name>
</gene>
<dbReference type="RefSeq" id="WP_068239199.1">
    <property type="nucleotide sequence ID" value="NZ_LPUY01000008.1"/>
</dbReference>
<dbReference type="Proteomes" id="UP000068382">
    <property type="component" value="Unassembled WGS sequence"/>
</dbReference>
<evidence type="ECO:0000313" key="1">
    <source>
        <dbReference type="EMBL" id="KUP94771.1"/>
    </source>
</evidence>
<dbReference type="PATRIC" id="fig|1768241.3.peg.105"/>
<organism evidence="1 2">
    <name type="scientific">Tritonibacter horizontis</name>
    <dbReference type="NCBI Taxonomy" id="1768241"/>
    <lineage>
        <taxon>Bacteria</taxon>
        <taxon>Pseudomonadati</taxon>
        <taxon>Pseudomonadota</taxon>
        <taxon>Alphaproteobacteria</taxon>
        <taxon>Rhodobacterales</taxon>
        <taxon>Paracoccaceae</taxon>
        <taxon>Tritonibacter</taxon>
    </lineage>
</organism>
<dbReference type="EMBL" id="LPUY01000008">
    <property type="protein sequence ID" value="KUP94771.1"/>
    <property type="molecule type" value="Genomic_DNA"/>
</dbReference>
<protein>
    <recommendedName>
        <fullName evidence="3">Flagellar assembly protein H</fullName>
    </recommendedName>
</protein>
<proteinExistence type="predicted"/>